<dbReference type="GO" id="GO:0022857">
    <property type="term" value="F:transmembrane transporter activity"/>
    <property type="evidence" value="ECO:0007669"/>
    <property type="project" value="InterPro"/>
</dbReference>
<keyword evidence="3 6" id="KW-0812">Transmembrane</keyword>
<feature type="transmembrane region" description="Helical" evidence="6">
    <location>
        <begin position="387"/>
        <end position="406"/>
    </location>
</feature>
<reference evidence="8" key="1">
    <citation type="submission" date="2017-04" db="EMBL/GenBank/DDBJ databases">
        <authorList>
            <person name="Varghese N."/>
            <person name="Submissions S."/>
        </authorList>
    </citation>
    <scope>NUCLEOTIDE SEQUENCE [LARGE SCALE GENOMIC DNA]</scope>
</reference>
<keyword evidence="4 6" id="KW-1133">Transmembrane helix</keyword>
<feature type="transmembrane region" description="Helical" evidence="6">
    <location>
        <begin position="69"/>
        <end position="89"/>
    </location>
</feature>
<evidence type="ECO:0000256" key="6">
    <source>
        <dbReference type="SAM" id="Phobius"/>
    </source>
</evidence>
<dbReference type="EMBL" id="FXWG01000001">
    <property type="protein sequence ID" value="SMQ59043.1"/>
    <property type="molecule type" value="Genomic_DNA"/>
</dbReference>
<organism evidence="7 8">
    <name type="scientific">Altererythrobacter xiamenensis</name>
    <dbReference type="NCBI Taxonomy" id="1316679"/>
    <lineage>
        <taxon>Bacteria</taxon>
        <taxon>Pseudomonadati</taxon>
        <taxon>Pseudomonadota</taxon>
        <taxon>Alphaproteobacteria</taxon>
        <taxon>Sphingomonadales</taxon>
        <taxon>Erythrobacteraceae</taxon>
        <taxon>Altererythrobacter</taxon>
    </lineage>
</organism>
<gene>
    <name evidence="7" type="ORF">SAMN06297468_0226</name>
</gene>
<feature type="transmembrane region" description="Helical" evidence="6">
    <location>
        <begin position="293"/>
        <end position="314"/>
    </location>
</feature>
<evidence type="ECO:0000256" key="2">
    <source>
        <dbReference type="ARBA" id="ARBA00008335"/>
    </source>
</evidence>
<sequence>MLDYSGIRWGTLMASTIGQSGLVLERSRSLRLLTVFILYIGQGVPIGLFWFAIPAWMAANGADVVDIGYVLGLTTLPWTLKFVNGFIMDRYAFLPMGRRRPWIAGAQIVMIGLLIMAALVQPQVDQVLVLGIIGFSVNLATTFQDVAVDGLAVDIMEEDEQAQAGGMMFGGQTIGMAMATALTGMAIARMGPMAAYLLAASFVGLITVFILFIRERENEKLLPWTAGTGHPRNVEAYLGAWWPILRNTLGALLRPISLLWAPVLLAQGLHYGIFTGTTPLIGTGEVGWNEEEITRLVGTAQLVAGIVGLTIGGWGGKILGAKKSMILTFSGYLILCAWMWFTVENWSSANHFMRFVYAWTILDTLLRVVGIPISMRLSDPRVAATQFAIYMAVSNLGTTIGAWVLAVSEGWGGIPTTFLIVFAVHLGAIITMLVVKFPRSKKMSAKLASVQARPQ</sequence>
<dbReference type="InterPro" id="IPR011701">
    <property type="entry name" value="MFS"/>
</dbReference>
<feature type="transmembrane region" description="Helical" evidence="6">
    <location>
        <begin position="418"/>
        <end position="437"/>
    </location>
</feature>
<evidence type="ECO:0000256" key="5">
    <source>
        <dbReference type="ARBA" id="ARBA00023136"/>
    </source>
</evidence>
<evidence type="ECO:0000256" key="3">
    <source>
        <dbReference type="ARBA" id="ARBA00022692"/>
    </source>
</evidence>
<dbReference type="InterPro" id="IPR004752">
    <property type="entry name" value="AmpG_permease/AT-1"/>
</dbReference>
<name>A0A1Y6EFV8_9SPHN</name>
<dbReference type="InterPro" id="IPR036259">
    <property type="entry name" value="MFS_trans_sf"/>
</dbReference>
<evidence type="ECO:0000313" key="7">
    <source>
        <dbReference type="EMBL" id="SMQ59043.1"/>
    </source>
</evidence>
<evidence type="ECO:0000313" key="8">
    <source>
        <dbReference type="Proteomes" id="UP000194420"/>
    </source>
</evidence>
<comment type="similarity">
    <text evidence="2">Belongs to the major facilitator superfamily.</text>
</comment>
<feature type="transmembrane region" description="Helical" evidence="6">
    <location>
        <begin position="127"/>
        <end position="148"/>
    </location>
</feature>
<dbReference type="Proteomes" id="UP000194420">
    <property type="component" value="Unassembled WGS sequence"/>
</dbReference>
<evidence type="ECO:0000256" key="1">
    <source>
        <dbReference type="ARBA" id="ARBA00004141"/>
    </source>
</evidence>
<feature type="transmembrane region" description="Helical" evidence="6">
    <location>
        <begin position="355"/>
        <end position="375"/>
    </location>
</feature>
<feature type="transmembrane region" description="Helical" evidence="6">
    <location>
        <begin position="326"/>
        <end position="343"/>
    </location>
</feature>
<protein>
    <submittedName>
        <fullName evidence="7">MFS transporter, PAT family, beta-lactamase induction signal transducer AmpG</fullName>
    </submittedName>
</protein>
<keyword evidence="5 6" id="KW-0472">Membrane</keyword>
<proteinExistence type="inferred from homology"/>
<keyword evidence="8" id="KW-1185">Reference proteome</keyword>
<dbReference type="Pfam" id="PF07690">
    <property type="entry name" value="MFS_1"/>
    <property type="match status" value="1"/>
</dbReference>
<dbReference type="PANTHER" id="PTHR12778:SF9">
    <property type="entry name" value="ACETYL-COENZYME A TRANSPORTER 1"/>
    <property type="match status" value="1"/>
</dbReference>
<feature type="transmembrane region" description="Helical" evidence="6">
    <location>
        <begin position="194"/>
        <end position="213"/>
    </location>
</feature>
<feature type="transmembrane region" description="Helical" evidence="6">
    <location>
        <begin position="169"/>
        <end position="188"/>
    </location>
</feature>
<evidence type="ECO:0000256" key="4">
    <source>
        <dbReference type="ARBA" id="ARBA00022989"/>
    </source>
</evidence>
<comment type="subcellular location">
    <subcellularLocation>
        <location evidence="1">Membrane</location>
        <topology evidence="1">Multi-pass membrane protein</topology>
    </subcellularLocation>
</comment>
<feature type="transmembrane region" description="Helical" evidence="6">
    <location>
        <begin position="251"/>
        <end position="273"/>
    </location>
</feature>
<dbReference type="Gene3D" id="1.20.1250.20">
    <property type="entry name" value="MFS general substrate transporter like domains"/>
    <property type="match status" value="2"/>
</dbReference>
<dbReference type="AlphaFoldDB" id="A0A1Y6EFV8"/>
<accession>A0A1Y6EFV8</accession>
<feature type="transmembrane region" description="Helical" evidence="6">
    <location>
        <begin position="101"/>
        <end position="121"/>
    </location>
</feature>
<dbReference type="PANTHER" id="PTHR12778">
    <property type="entry name" value="SOLUTE CARRIER FAMILY 33 ACETYL-COA TRANSPORTER -RELATED"/>
    <property type="match status" value="1"/>
</dbReference>
<dbReference type="GO" id="GO:0016020">
    <property type="term" value="C:membrane"/>
    <property type="evidence" value="ECO:0007669"/>
    <property type="project" value="UniProtKB-SubCell"/>
</dbReference>
<feature type="transmembrane region" description="Helical" evidence="6">
    <location>
        <begin position="36"/>
        <end position="57"/>
    </location>
</feature>
<dbReference type="SUPFAM" id="SSF103473">
    <property type="entry name" value="MFS general substrate transporter"/>
    <property type="match status" value="1"/>
</dbReference>